<organism evidence="1 2">
    <name type="scientific">Chara braunii</name>
    <name type="common">Braun's stonewort</name>
    <dbReference type="NCBI Taxonomy" id="69332"/>
    <lineage>
        <taxon>Eukaryota</taxon>
        <taxon>Viridiplantae</taxon>
        <taxon>Streptophyta</taxon>
        <taxon>Charophyceae</taxon>
        <taxon>Charales</taxon>
        <taxon>Characeae</taxon>
        <taxon>Chara</taxon>
    </lineage>
</organism>
<accession>A0A388L5M6</accession>
<evidence type="ECO:0008006" key="3">
    <source>
        <dbReference type="Google" id="ProtNLM"/>
    </source>
</evidence>
<dbReference type="EMBL" id="BFEA01000271">
    <property type="protein sequence ID" value="GBG77568.1"/>
    <property type="molecule type" value="Genomic_DNA"/>
</dbReference>
<proteinExistence type="predicted"/>
<name>A0A388L5M6_CHABU</name>
<evidence type="ECO:0000313" key="2">
    <source>
        <dbReference type="Proteomes" id="UP000265515"/>
    </source>
</evidence>
<evidence type="ECO:0000313" key="1">
    <source>
        <dbReference type="EMBL" id="GBG77568.1"/>
    </source>
</evidence>
<sequence>MSNLLRCFSVGATHVTPFSVGHSTRYASCKPISASVARMVLASGVYGCRGPSGGGVNSSVKVTNKYKFVHPLYALYVEHLHDMLRADAELEGLKLPGGRQLKSSAFADDTRAVTATTHASVRALRKQVGTFEKFAGARMNWHKTVALLPDLTAAPLFEGMHVQPMTEAASNLGIELPQTLTDGSQMEQLMRKAATRLALCGKTLDAGIFGRVLLANTAASAMLWYAAPVSTPSPVPQREYRMALSKFVWKNDPFAPHAIHRVAWRKLIQPKVGWGLGLIDPATQIQVLQLRTVIWLLLERDDAPWTILTLQTMAEAARLHPADMELALMQPAILTELKRGTLWSPFLQAWRSLAPLELNLPSSMDQILQQPLFDNPRIRDNGEPFPWAGPRGAFGKAWLKVGVARIADLWDLQTDDWQPETALLQQLAGQTHKRERLHQIQWAIPEEWLGALRTRQRFDKEWVALRFDDQTCLLFQGMARVGELWLIAEAWENPPSEAALGRPLVRSPRRDGWVPRDLVRSVSVVTDRKGLPRVTHQAFRPKKRPAQLAVDPAMWHWRKQGLQHHGLPLHQVSTKAIYRSLTTPYRIDQELQCRWACKGWLTGASPPQWSLAGWKSMASFLQSRPNVKHAGLLWLNIHLALPTNQWLAKRSSFSDGRWPHCDAECEDAPHVWSGCPPQQQFWTWWRQEVGGDIETMTPEEWADCLLIGPALRDPPIRGQRAYAIEIIRAAFLAAVWALRTQLIFQQRPPTFAALRAMCLASPNGHCGR</sequence>
<reference evidence="1 2" key="1">
    <citation type="journal article" date="2018" name="Cell">
        <title>The Chara Genome: Secondary Complexity and Implications for Plant Terrestrialization.</title>
        <authorList>
            <person name="Nishiyama T."/>
            <person name="Sakayama H."/>
            <person name="Vries J.D."/>
            <person name="Buschmann H."/>
            <person name="Saint-Marcoux D."/>
            <person name="Ullrich K.K."/>
            <person name="Haas F.B."/>
            <person name="Vanderstraeten L."/>
            <person name="Becker D."/>
            <person name="Lang D."/>
            <person name="Vosolsobe S."/>
            <person name="Rombauts S."/>
            <person name="Wilhelmsson P.K.I."/>
            <person name="Janitza P."/>
            <person name="Kern R."/>
            <person name="Heyl A."/>
            <person name="Rumpler F."/>
            <person name="Villalobos L.I.A.C."/>
            <person name="Clay J.M."/>
            <person name="Skokan R."/>
            <person name="Toyoda A."/>
            <person name="Suzuki Y."/>
            <person name="Kagoshima H."/>
            <person name="Schijlen E."/>
            <person name="Tajeshwar N."/>
            <person name="Catarino B."/>
            <person name="Hetherington A.J."/>
            <person name="Saltykova A."/>
            <person name="Bonnot C."/>
            <person name="Breuninger H."/>
            <person name="Symeonidi A."/>
            <person name="Radhakrishnan G.V."/>
            <person name="Van Nieuwerburgh F."/>
            <person name="Deforce D."/>
            <person name="Chang C."/>
            <person name="Karol K.G."/>
            <person name="Hedrich R."/>
            <person name="Ulvskov P."/>
            <person name="Glockner G."/>
            <person name="Delwiche C.F."/>
            <person name="Petrasek J."/>
            <person name="Van de Peer Y."/>
            <person name="Friml J."/>
            <person name="Beilby M."/>
            <person name="Dolan L."/>
            <person name="Kohara Y."/>
            <person name="Sugano S."/>
            <person name="Fujiyama A."/>
            <person name="Delaux P.-M."/>
            <person name="Quint M."/>
            <person name="TheiBen G."/>
            <person name="Hagemann M."/>
            <person name="Harholt J."/>
            <person name="Dunand C."/>
            <person name="Zachgo S."/>
            <person name="Langdale J."/>
            <person name="Maumus F."/>
            <person name="Straeten D.V.D."/>
            <person name="Gould S.B."/>
            <person name="Rensing S.A."/>
        </authorList>
    </citation>
    <scope>NUCLEOTIDE SEQUENCE [LARGE SCALE GENOMIC DNA]</scope>
    <source>
        <strain evidence="1 2">S276</strain>
    </source>
</reference>
<keyword evidence="2" id="KW-1185">Reference proteome</keyword>
<protein>
    <recommendedName>
        <fullName evidence="3">Reverse transcriptase domain-containing protein</fullName>
    </recommendedName>
</protein>
<gene>
    <name evidence="1" type="ORF">CBR_g24015</name>
</gene>
<dbReference type="Gramene" id="GBG77568">
    <property type="protein sequence ID" value="GBG77568"/>
    <property type="gene ID" value="CBR_g24015"/>
</dbReference>
<comment type="caution">
    <text evidence="1">The sequence shown here is derived from an EMBL/GenBank/DDBJ whole genome shotgun (WGS) entry which is preliminary data.</text>
</comment>
<dbReference type="AlphaFoldDB" id="A0A388L5M6"/>
<dbReference type="Proteomes" id="UP000265515">
    <property type="component" value="Unassembled WGS sequence"/>
</dbReference>